<feature type="compositionally biased region" description="Low complexity" evidence="1">
    <location>
        <begin position="200"/>
        <end position="213"/>
    </location>
</feature>
<organism evidence="2 3">
    <name type="scientific">Coffea canephora</name>
    <name type="common">Robusta coffee</name>
    <dbReference type="NCBI Taxonomy" id="49390"/>
    <lineage>
        <taxon>Eukaryota</taxon>
        <taxon>Viridiplantae</taxon>
        <taxon>Streptophyta</taxon>
        <taxon>Embryophyta</taxon>
        <taxon>Tracheophyta</taxon>
        <taxon>Spermatophyta</taxon>
        <taxon>Magnoliopsida</taxon>
        <taxon>eudicotyledons</taxon>
        <taxon>Gunneridae</taxon>
        <taxon>Pentapetalae</taxon>
        <taxon>asterids</taxon>
        <taxon>lamiids</taxon>
        <taxon>Gentianales</taxon>
        <taxon>Rubiaceae</taxon>
        <taxon>Ixoroideae</taxon>
        <taxon>Gardenieae complex</taxon>
        <taxon>Bertiereae - Coffeeae clade</taxon>
        <taxon>Coffeeae</taxon>
        <taxon>Coffea</taxon>
    </lineage>
</organism>
<protein>
    <submittedName>
        <fullName evidence="2">Uncharacterized protein</fullName>
    </submittedName>
</protein>
<feature type="compositionally biased region" description="Basic and acidic residues" evidence="1">
    <location>
        <begin position="328"/>
        <end position="344"/>
    </location>
</feature>
<name>A0A068U730_COFCA</name>
<feature type="region of interest" description="Disordered" evidence="1">
    <location>
        <begin position="58"/>
        <end position="81"/>
    </location>
</feature>
<feature type="compositionally biased region" description="Polar residues" evidence="1">
    <location>
        <begin position="465"/>
        <end position="474"/>
    </location>
</feature>
<sequence>MDSGIVKQELSFIYGDLEGEKLIDITEEDDDLLINSDYFDSLEDQCIRLSVRYDNPNKHEGFKSPESQPSQEIESTPLEKLQQEGQKLSCHDFVPARPSYLRQSLAWDSAFFTSAGILDGDELTFINEGFRTAEMQRPPDTVLSSLLKRKTGSRNSTVSDSTSTSDAAVRYLSKSKGLRNCRLSTQSLSLSNNFSSVSPAGSSFGMSSSGPGSRTKQKSNDTEVHFDTPVTLTRTNAQDEVNPSPHLTNNLHRKFAACLLNKQTNSLVLQSKQGSADASHVPTESRKKLKPSYLRMPSPKIGFFDEVLLFHFEMQCTPPTKSGPTSRKTPDKPLKARTSSETRCMKHGSQSTNPVKDIKLRDVSSDGKLKSCSPQGWSTKKSGSDSSLRFQSGTCGETEEKFCSKCRKVHSGKCEQKRVGHTDERTRVKGRLNSRLSRDAKVQRTDPVLQPQPSAPVKKEKNSCKQHNANNSHSSVEDKAKILANLRDQVNDLSRYFEVIDLSREMLTDQKEHDNGRPVSQVDNNISKLNGDNNVIMAHGQKQDVLPNTVPGSSPPSSSRTPLADKTSISNATGLFTQSTTIEKLAEKPSKSPAPEGLPNYKENTLALYEL</sequence>
<dbReference type="GO" id="GO:0008017">
    <property type="term" value="F:microtubule binding"/>
    <property type="evidence" value="ECO:0007669"/>
    <property type="project" value="InterPro"/>
</dbReference>
<feature type="compositionally biased region" description="Polar residues" evidence="1">
    <location>
        <begin position="567"/>
        <end position="582"/>
    </location>
</feature>
<feature type="region of interest" description="Disordered" evidence="1">
    <location>
        <begin position="200"/>
        <end position="222"/>
    </location>
</feature>
<dbReference type="Gramene" id="CDP04296">
    <property type="protein sequence ID" value="CDP04296"/>
    <property type="gene ID" value="GSCOC_T00017639001"/>
</dbReference>
<proteinExistence type="predicted"/>
<feature type="compositionally biased region" description="Polar residues" evidence="1">
    <location>
        <begin position="372"/>
        <end position="390"/>
    </location>
</feature>
<dbReference type="Proteomes" id="UP000295252">
    <property type="component" value="Chromosome XI"/>
</dbReference>
<dbReference type="PANTHER" id="PTHR33737">
    <property type="entry name" value="OS05G0121800 PROTEIN"/>
    <property type="match status" value="1"/>
</dbReference>
<feature type="compositionally biased region" description="Low complexity" evidence="1">
    <location>
        <begin position="64"/>
        <end position="75"/>
    </location>
</feature>
<feature type="region of interest" description="Disordered" evidence="1">
    <location>
        <begin position="318"/>
        <end position="353"/>
    </location>
</feature>
<dbReference type="OrthoDB" id="1931260at2759"/>
<gene>
    <name evidence="2" type="ORF">GSCOC_T00017639001</name>
</gene>
<evidence type="ECO:0000256" key="1">
    <source>
        <dbReference type="SAM" id="MobiDB-lite"/>
    </source>
</evidence>
<dbReference type="PhylomeDB" id="A0A068U730"/>
<reference evidence="3" key="1">
    <citation type="journal article" date="2014" name="Science">
        <title>The coffee genome provides insight into the convergent evolution of caffeine biosynthesis.</title>
        <authorList>
            <person name="Denoeud F."/>
            <person name="Carretero-Paulet L."/>
            <person name="Dereeper A."/>
            <person name="Droc G."/>
            <person name="Guyot R."/>
            <person name="Pietrella M."/>
            <person name="Zheng C."/>
            <person name="Alberti A."/>
            <person name="Anthony F."/>
            <person name="Aprea G."/>
            <person name="Aury J.M."/>
            <person name="Bento P."/>
            <person name="Bernard M."/>
            <person name="Bocs S."/>
            <person name="Campa C."/>
            <person name="Cenci A."/>
            <person name="Combes M.C."/>
            <person name="Crouzillat D."/>
            <person name="Da Silva C."/>
            <person name="Daddiego L."/>
            <person name="De Bellis F."/>
            <person name="Dussert S."/>
            <person name="Garsmeur O."/>
            <person name="Gayraud T."/>
            <person name="Guignon V."/>
            <person name="Jahn K."/>
            <person name="Jamilloux V."/>
            <person name="Joet T."/>
            <person name="Labadie K."/>
            <person name="Lan T."/>
            <person name="Leclercq J."/>
            <person name="Lepelley M."/>
            <person name="Leroy T."/>
            <person name="Li L.T."/>
            <person name="Librado P."/>
            <person name="Lopez L."/>
            <person name="Munoz A."/>
            <person name="Noel B."/>
            <person name="Pallavicini A."/>
            <person name="Perrotta G."/>
            <person name="Poncet V."/>
            <person name="Pot D."/>
            <person name="Priyono X."/>
            <person name="Rigoreau M."/>
            <person name="Rouard M."/>
            <person name="Rozas J."/>
            <person name="Tranchant-Dubreuil C."/>
            <person name="VanBuren R."/>
            <person name="Zhang Q."/>
            <person name="Andrade A.C."/>
            <person name="Argout X."/>
            <person name="Bertrand B."/>
            <person name="de Kochko A."/>
            <person name="Graziosi G."/>
            <person name="Henry R.J."/>
            <person name="Jayarama X."/>
            <person name="Ming R."/>
            <person name="Nagai C."/>
            <person name="Rounsley S."/>
            <person name="Sankoff D."/>
            <person name="Giuliano G."/>
            <person name="Albert V.A."/>
            <person name="Wincker P."/>
            <person name="Lashermes P."/>
        </authorList>
    </citation>
    <scope>NUCLEOTIDE SEQUENCE [LARGE SCALE GENOMIC DNA]</scope>
    <source>
        <strain evidence="3">cv. DH200-94</strain>
    </source>
</reference>
<dbReference type="InParanoid" id="A0A068U730"/>
<evidence type="ECO:0000313" key="2">
    <source>
        <dbReference type="EMBL" id="CDP04296.1"/>
    </source>
</evidence>
<feature type="region of interest" description="Disordered" evidence="1">
    <location>
        <begin position="544"/>
        <end position="603"/>
    </location>
</feature>
<feature type="region of interest" description="Disordered" evidence="1">
    <location>
        <begin position="431"/>
        <end position="476"/>
    </location>
</feature>
<dbReference type="AlphaFoldDB" id="A0A068U730"/>
<feature type="compositionally biased region" description="Polar residues" evidence="1">
    <location>
        <begin position="318"/>
        <end position="327"/>
    </location>
</feature>
<feature type="region of interest" description="Disordered" evidence="1">
    <location>
        <begin position="365"/>
        <end position="390"/>
    </location>
</feature>
<keyword evidence="3" id="KW-1185">Reference proteome</keyword>
<accession>A0A068U730</accession>
<evidence type="ECO:0000313" key="3">
    <source>
        <dbReference type="Proteomes" id="UP000295252"/>
    </source>
</evidence>
<dbReference type="InterPro" id="IPR045882">
    <property type="entry name" value="GPT1/2"/>
</dbReference>
<dbReference type="PANTHER" id="PTHR33737:SF2">
    <property type="entry name" value="OS12G0102700 PROTEIN"/>
    <property type="match status" value="1"/>
</dbReference>
<dbReference type="EMBL" id="HG739096">
    <property type="protein sequence ID" value="CDP04296.1"/>
    <property type="molecule type" value="Genomic_DNA"/>
</dbReference>